<sequence>RDLKINIRRRAIGSFFEWDKLDHAVSGKDKPLGTKLHQQTWKAIAKHQPALMAAIHKYNHYCEQLSQLHNPSQTIPLPAPLPTMLVGLQNDPNLMQDVWITPSADKVPQWLEDIDVRNGIHALLKKERCLEEHHRLGSEVDNMCQWFGRELAAIHVALRQSESNHYHFILRQHFEAISELQERWPLALSSPTHYVNLAEAANQLADNIMGASHPSLYWLPPVIID</sequence>
<dbReference type="EMBL" id="KN822102">
    <property type="protein sequence ID" value="KIM57314.1"/>
    <property type="molecule type" value="Genomic_DNA"/>
</dbReference>
<dbReference type="InParanoid" id="A0A0C3DM31"/>
<feature type="non-terminal residue" evidence="1">
    <location>
        <position position="225"/>
    </location>
</feature>
<dbReference type="PANTHER" id="PTHR33096:SF1">
    <property type="entry name" value="CXC1-LIKE CYSTEINE CLUSTER ASSOCIATED WITH KDZ TRANSPOSASES DOMAIN-CONTAINING PROTEIN"/>
    <property type="match status" value="1"/>
</dbReference>
<protein>
    <submittedName>
        <fullName evidence="1">Uncharacterized protein</fullName>
    </submittedName>
</protein>
<feature type="non-terminal residue" evidence="1">
    <location>
        <position position="1"/>
    </location>
</feature>
<dbReference type="AlphaFoldDB" id="A0A0C3DM31"/>
<keyword evidence="2" id="KW-1185">Reference proteome</keyword>
<reference evidence="1 2" key="1">
    <citation type="submission" date="2014-04" db="EMBL/GenBank/DDBJ databases">
        <authorList>
            <consortium name="DOE Joint Genome Institute"/>
            <person name="Kuo A."/>
            <person name="Kohler A."/>
            <person name="Nagy L.G."/>
            <person name="Floudas D."/>
            <person name="Copeland A."/>
            <person name="Barry K.W."/>
            <person name="Cichocki N."/>
            <person name="Veneault-Fourrey C."/>
            <person name="LaButti K."/>
            <person name="Lindquist E.A."/>
            <person name="Lipzen A."/>
            <person name="Lundell T."/>
            <person name="Morin E."/>
            <person name="Murat C."/>
            <person name="Sun H."/>
            <person name="Tunlid A."/>
            <person name="Henrissat B."/>
            <person name="Grigoriev I.V."/>
            <person name="Hibbett D.S."/>
            <person name="Martin F."/>
            <person name="Nordberg H.P."/>
            <person name="Cantor M.N."/>
            <person name="Hua S.X."/>
        </authorList>
    </citation>
    <scope>NUCLEOTIDE SEQUENCE [LARGE SCALE GENOMIC DNA]</scope>
    <source>
        <strain evidence="1 2">Foug A</strain>
    </source>
</reference>
<accession>A0A0C3DM31</accession>
<dbReference type="Proteomes" id="UP000053989">
    <property type="component" value="Unassembled WGS sequence"/>
</dbReference>
<gene>
    <name evidence="1" type="ORF">SCLCIDRAFT_69503</name>
</gene>
<organism evidence="1 2">
    <name type="scientific">Scleroderma citrinum Foug A</name>
    <dbReference type="NCBI Taxonomy" id="1036808"/>
    <lineage>
        <taxon>Eukaryota</taxon>
        <taxon>Fungi</taxon>
        <taxon>Dikarya</taxon>
        <taxon>Basidiomycota</taxon>
        <taxon>Agaricomycotina</taxon>
        <taxon>Agaricomycetes</taxon>
        <taxon>Agaricomycetidae</taxon>
        <taxon>Boletales</taxon>
        <taxon>Sclerodermatineae</taxon>
        <taxon>Sclerodermataceae</taxon>
        <taxon>Scleroderma</taxon>
    </lineage>
</organism>
<dbReference type="HOGENOM" id="CLU_041329_2_0_1"/>
<dbReference type="OrthoDB" id="3364670at2759"/>
<dbReference type="STRING" id="1036808.A0A0C3DM31"/>
<proteinExistence type="predicted"/>
<evidence type="ECO:0000313" key="1">
    <source>
        <dbReference type="EMBL" id="KIM57314.1"/>
    </source>
</evidence>
<reference evidence="2" key="2">
    <citation type="submission" date="2015-01" db="EMBL/GenBank/DDBJ databases">
        <title>Evolutionary Origins and Diversification of the Mycorrhizal Mutualists.</title>
        <authorList>
            <consortium name="DOE Joint Genome Institute"/>
            <consortium name="Mycorrhizal Genomics Consortium"/>
            <person name="Kohler A."/>
            <person name="Kuo A."/>
            <person name="Nagy L.G."/>
            <person name="Floudas D."/>
            <person name="Copeland A."/>
            <person name="Barry K.W."/>
            <person name="Cichocki N."/>
            <person name="Veneault-Fourrey C."/>
            <person name="LaButti K."/>
            <person name="Lindquist E.A."/>
            <person name="Lipzen A."/>
            <person name="Lundell T."/>
            <person name="Morin E."/>
            <person name="Murat C."/>
            <person name="Riley R."/>
            <person name="Ohm R."/>
            <person name="Sun H."/>
            <person name="Tunlid A."/>
            <person name="Henrissat B."/>
            <person name="Grigoriev I.V."/>
            <person name="Hibbett D.S."/>
            <person name="Martin F."/>
        </authorList>
    </citation>
    <scope>NUCLEOTIDE SEQUENCE [LARGE SCALE GENOMIC DNA]</scope>
    <source>
        <strain evidence="2">Foug A</strain>
    </source>
</reference>
<evidence type="ECO:0000313" key="2">
    <source>
        <dbReference type="Proteomes" id="UP000053989"/>
    </source>
</evidence>
<dbReference type="PANTHER" id="PTHR33096">
    <property type="entry name" value="CXC2 DOMAIN-CONTAINING PROTEIN"/>
    <property type="match status" value="1"/>
</dbReference>
<name>A0A0C3DM31_9AGAM</name>